<dbReference type="AlphaFoldDB" id="A0A1P8MVG1"/>
<keyword evidence="3" id="KW-0804">Transcription</keyword>
<dbReference type="PROSITE" id="PS00042">
    <property type="entry name" value="HTH_CRP_1"/>
    <property type="match status" value="1"/>
</dbReference>
<dbReference type="SUPFAM" id="SSF51206">
    <property type="entry name" value="cAMP-binding domain-like"/>
    <property type="match status" value="1"/>
</dbReference>
<dbReference type="GO" id="GO:0005829">
    <property type="term" value="C:cytosol"/>
    <property type="evidence" value="ECO:0007669"/>
    <property type="project" value="TreeGrafter"/>
</dbReference>
<dbReference type="CDD" id="cd00092">
    <property type="entry name" value="HTH_CRP"/>
    <property type="match status" value="1"/>
</dbReference>
<dbReference type="Pfam" id="PF13545">
    <property type="entry name" value="HTH_Crp_2"/>
    <property type="match status" value="1"/>
</dbReference>
<dbReference type="EMBL" id="CP019312">
    <property type="protein sequence ID" value="APX12018.1"/>
    <property type="molecule type" value="Genomic_DNA"/>
</dbReference>
<dbReference type="PANTHER" id="PTHR24567:SF75">
    <property type="entry name" value="FUMARATE AND NITRATE REDUCTION REGULATORY PROTEIN"/>
    <property type="match status" value="1"/>
</dbReference>
<evidence type="ECO:0000259" key="5">
    <source>
        <dbReference type="PROSITE" id="PS51063"/>
    </source>
</evidence>
<dbReference type="PRINTS" id="PR00034">
    <property type="entry name" value="HTHCRP"/>
</dbReference>
<proteinExistence type="predicted"/>
<accession>A0A1P8MVG1</accession>
<evidence type="ECO:0000256" key="2">
    <source>
        <dbReference type="ARBA" id="ARBA00023125"/>
    </source>
</evidence>
<dbReference type="Gene3D" id="2.60.120.10">
    <property type="entry name" value="Jelly Rolls"/>
    <property type="match status" value="1"/>
</dbReference>
<keyword evidence="1" id="KW-0805">Transcription regulation</keyword>
<dbReference type="PANTHER" id="PTHR24567">
    <property type="entry name" value="CRP FAMILY TRANSCRIPTIONAL REGULATORY PROTEIN"/>
    <property type="match status" value="1"/>
</dbReference>
<dbReference type="InterPro" id="IPR014710">
    <property type="entry name" value="RmlC-like_jellyroll"/>
</dbReference>
<dbReference type="CDD" id="cd00038">
    <property type="entry name" value="CAP_ED"/>
    <property type="match status" value="1"/>
</dbReference>
<dbReference type="InterPro" id="IPR000595">
    <property type="entry name" value="cNMP-bd_dom"/>
</dbReference>
<dbReference type="PROSITE" id="PS50042">
    <property type="entry name" value="CNMP_BINDING_3"/>
    <property type="match status" value="1"/>
</dbReference>
<name>A0A1P8MVG1_9RHOB</name>
<reference evidence="6 7" key="1">
    <citation type="submission" date="2017-01" db="EMBL/GenBank/DDBJ databases">
        <title>Complete genome of Tateyamaria omphalii DOK1-4 isolated from seawater in Dokdo.</title>
        <authorList>
            <person name="Kim J.H."/>
            <person name="Chi W.-J."/>
        </authorList>
    </citation>
    <scope>NUCLEOTIDE SEQUENCE [LARGE SCALE GENOMIC DNA]</scope>
    <source>
        <strain evidence="6 7">DOK1-4</strain>
    </source>
</reference>
<dbReference type="SUPFAM" id="SSF46785">
    <property type="entry name" value="Winged helix' DNA-binding domain"/>
    <property type="match status" value="1"/>
</dbReference>
<dbReference type="STRING" id="299262.BWR18_10250"/>
<dbReference type="KEGG" id="tom:BWR18_10250"/>
<dbReference type="OrthoDB" id="667966at2"/>
<dbReference type="InterPro" id="IPR050397">
    <property type="entry name" value="Env_Response_Regulators"/>
</dbReference>
<dbReference type="InterPro" id="IPR036390">
    <property type="entry name" value="WH_DNA-bd_sf"/>
</dbReference>
<gene>
    <name evidence="6" type="ORF">BWR18_10250</name>
</gene>
<keyword evidence="2" id="KW-0238">DNA-binding</keyword>
<evidence type="ECO:0000313" key="6">
    <source>
        <dbReference type="EMBL" id="APX12018.1"/>
    </source>
</evidence>
<evidence type="ECO:0000256" key="1">
    <source>
        <dbReference type="ARBA" id="ARBA00023015"/>
    </source>
</evidence>
<dbReference type="SMART" id="SM00419">
    <property type="entry name" value="HTH_CRP"/>
    <property type="match status" value="1"/>
</dbReference>
<dbReference type="GO" id="GO:0003677">
    <property type="term" value="F:DNA binding"/>
    <property type="evidence" value="ECO:0007669"/>
    <property type="project" value="UniProtKB-KW"/>
</dbReference>
<evidence type="ECO:0000313" key="7">
    <source>
        <dbReference type="Proteomes" id="UP000186336"/>
    </source>
</evidence>
<dbReference type="SMART" id="SM00100">
    <property type="entry name" value="cNMP"/>
    <property type="match status" value="1"/>
</dbReference>
<dbReference type="Gene3D" id="1.10.10.10">
    <property type="entry name" value="Winged helix-like DNA-binding domain superfamily/Winged helix DNA-binding domain"/>
    <property type="match status" value="1"/>
</dbReference>
<dbReference type="InterPro" id="IPR036388">
    <property type="entry name" value="WH-like_DNA-bd_sf"/>
</dbReference>
<dbReference type="InterPro" id="IPR018490">
    <property type="entry name" value="cNMP-bd_dom_sf"/>
</dbReference>
<keyword evidence="7" id="KW-1185">Reference proteome</keyword>
<feature type="domain" description="HTH crp-type" evidence="5">
    <location>
        <begin position="139"/>
        <end position="213"/>
    </location>
</feature>
<evidence type="ECO:0000256" key="3">
    <source>
        <dbReference type="ARBA" id="ARBA00023163"/>
    </source>
</evidence>
<dbReference type="Proteomes" id="UP000186336">
    <property type="component" value="Chromosome"/>
</dbReference>
<dbReference type="GO" id="GO:0003700">
    <property type="term" value="F:DNA-binding transcription factor activity"/>
    <property type="evidence" value="ECO:0007669"/>
    <property type="project" value="InterPro"/>
</dbReference>
<sequence length="223" mass="24404">MYVTLSAENRPVHGPLSARGTTSAGLPTLVKAGQHLYREGDEVERLYQVSNGVVRLTRMLEDGRRQVISFGYPGDIIGFPADGRHHTDCDALVDTTLFAYRRTALDTGDGDPDLHLALLEAALREISAMQDHVMMLGRKSALERVASFLNVLTISYGEDIDTHRRIDLPMSRSDIADFLGLTTETVSRAFTTLRKAGVMSLDGAQTIVVRDPCLLAEMAAGED</sequence>
<dbReference type="Pfam" id="PF00027">
    <property type="entry name" value="cNMP_binding"/>
    <property type="match status" value="1"/>
</dbReference>
<evidence type="ECO:0000259" key="4">
    <source>
        <dbReference type="PROSITE" id="PS50042"/>
    </source>
</evidence>
<organism evidence="6 7">
    <name type="scientific">Tateyamaria omphalii</name>
    <dbReference type="NCBI Taxonomy" id="299262"/>
    <lineage>
        <taxon>Bacteria</taxon>
        <taxon>Pseudomonadati</taxon>
        <taxon>Pseudomonadota</taxon>
        <taxon>Alphaproteobacteria</taxon>
        <taxon>Rhodobacterales</taxon>
        <taxon>Roseobacteraceae</taxon>
        <taxon>Tateyamaria</taxon>
    </lineage>
</organism>
<dbReference type="PROSITE" id="PS51063">
    <property type="entry name" value="HTH_CRP_2"/>
    <property type="match status" value="1"/>
</dbReference>
<feature type="domain" description="Cyclic nucleotide-binding" evidence="4">
    <location>
        <begin position="30"/>
        <end position="78"/>
    </location>
</feature>
<protein>
    <submittedName>
        <fullName evidence="6">Transcriptional regulator</fullName>
    </submittedName>
</protein>
<dbReference type="InterPro" id="IPR018335">
    <property type="entry name" value="Tscrpt_reg_HTH_Crp-type_CS"/>
</dbReference>
<dbReference type="InterPro" id="IPR012318">
    <property type="entry name" value="HTH_CRP"/>
</dbReference>